<reference evidence="2 3" key="1">
    <citation type="journal article" date="2016" name="Nat. Biotechnol.">
        <title>Measurement of bacterial replication rates in microbial communities.</title>
        <authorList>
            <person name="Brown C.T."/>
            <person name="Olm M.R."/>
            <person name="Thomas B.C."/>
            <person name="Banfield J.F."/>
        </authorList>
    </citation>
    <scope>NUCLEOTIDE SEQUENCE [LARGE SCALE GENOMIC DNA]</scope>
    <source>
        <strain evidence="2">46_33</strain>
    </source>
</reference>
<dbReference type="Proteomes" id="UP000186777">
    <property type="component" value="Unassembled WGS sequence"/>
</dbReference>
<dbReference type="InterPro" id="IPR000073">
    <property type="entry name" value="AB_hydrolase_1"/>
</dbReference>
<name>A0A1Q6R5Y0_9FIRM</name>
<feature type="domain" description="AB hydrolase-1" evidence="1">
    <location>
        <begin position="30"/>
        <end position="227"/>
    </location>
</feature>
<accession>A0A1Q6R5Y0</accession>
<sequence length="248" mass="26964">MLKDTFTFQGPLGEIECVVEPNRSENNAVLVMAHGFRGSRDSGGRAAGVAQQAAAHAAVVRFNFTGTQIISRQVEELHAVLAEVRRRQPGCKLFLLGRSLGGAASIITAAQDGALVGLILWATPNNLRFTFRYVMTEDEYRRLDNGETLHFNDERGECDLTPDFLTDFDQYDLPALLQKAQPLPVLLLHCSADEVVLAEQAQRNAAAIGEAAELHIFAGGDHSFTEYSDEAGALLSDWLGKCLKCGAC</sequence>
<evidence type="ECO:0000313" key="2">
    <source>
        <dbReference type="EMBL" id="OLA37773.1"/>
    </source>
</evidence>
<proteinExistence type="predicted"/>
<evidence type="ECO:0000259" key="1">
    <source>
        <dbReference type="Pfam" id="PF12697"/>
    </source>
</evidence>
<dbReference type="Pfam" id="PF12697">
    <property type="entry name" value="Abhydrolase_6"/>
    <property type="match status" value="1"/>
</dbReference>
<dbReference type="EMBL" id="MNTG01000027">
    <property type="protein sequence ID" value="OLA37773.1"/>
    <property type="molecule type" value="Genomic_DNA"/>
</dbReference>
<organism evidence="2 3">
    <name type="scientific">Phascolarctobacterium succinatutens</name>
    <dbReference type="NCBI Taxonomy" id="626940"/>
    <lineage>
        <taxon>Bacteria</taxon>
        <taxon>Bacillati</taxon>
        <taxon>Bacillota</taxon>
        <taxon>Negativicutes</taxon>
        <taxon>Acidaminococcales</taxon>
        <taxon>Acidaminococcaceae</taxon>
        <taxon>Phascolarctobacterium</taxon>
    </lineage>
</organism>
<dbReference type="InterPro" id="IPR029058">
    <property type="entry name" value="AB_hydrolase_fold"/>
</dbReference>
<dbReference type="Gene3D" id="3.40.50.1820">
    <property type="entry name" value="alpha/beta hydrolase"/>
    <property type="match status" value="1"/>
</dbReference>
<dbReference type="SUPFAM" id="SSF53474">
    <property type="entry name" value="alpha/beta-Hydrolases"/>
    <property type="match status" value="1"/>
</dbReference>
<evidence type="ECO:0000313" key="3">
    <source>
        <dbReference type="Proteomes" id="UP000186777"/>
    </source>
</evidence>
<dbReference type="STRING" id="626940.BHW43_05090"/>
<gene>
    <name evidence="2" type="ORF">BHW43_05090</name>
</gene>
<dbReference type="RefSeq" id="WP_368483901.1">
    <property type="nucleotide sequence ID" value="NZ_MNTG01000027.1"/>
</dbReference>
<protein>
    <recommendedName>
        <fullName evidence="1">AB hydrolase-1 domain-containing protein</fullName>
    </recommendedName>
</protein>
<comment type="caution">
    <text evidence="2">The sequence shown here is derived from an EMBL/GenBank/DDBJ whole genome shotgun (WGS) entry which is preliminary data.</text>
</comment>
<dbReference type="AlphaFoldDB" id="A0A1Q6R5Y0"/>